<protein>
    <submittedName>
        <fullName evidence="1">Uncharacterized protein</fullName>
    </submittedName>
</protein>
<proteinExistence type="predicted"/>
<name>A0A2P5ABL2_PARAD</name>
<dbReference type="Proteomes" id="UP000237105">
    <property type="component" value="Unassembled WGS sequence"/>
</dbReference>
<organism evidence="1 2">
    <name type="scientific">Parasponia andersonii</name>
    <name type="common">Sponia andersonii</name>
    <dbReference type="NCBI Taxonomy" id="3476"/>
    <lineage>
        <taxon>Eukaryota</taxon>
        <taxon>Viridiplantae</taxon>
        <taxon>Streptophyta</taxon>
        <taxon>Embryophyta</taxon>
        <taxon>Tracheophyta</taxon>
        <taxon>Spermatophyta</taxon>
        <taxon>Magnoliopsida</taxon>
        <taxon>eudicotyledons</taxon>
        <taxon>Gunneridae</taxon>
        <taxon>Pentapetalae</taxon>
        <taxon>rosids</taxon>
        <taxon>fabids</taxon>
        <taxon>Rosales</taxon>
        <taxon>Cannabaceae</taxon>
        <taxon>Parasponia</taxon>
    </lineage>
</organism>
<evidence type="ECO:0000313" key="1">
    <source>
        <dbReference type="EMBL" id="PON33919.1"/>
    </source>
</evidence>
<dbReference type="EMBL" id="JXTB01000693">
    <property type="protein sequence ID" value="PON33919.1"/>
    <property type="molecule type" value="Genomic_DNA"/>
</dbReference>
<evidence type="ECO:0000313" key="2">
    <source>
        <dbReference type="Proteomes" id="UP000237105"/>
    </source>
</evidence>
<accession>A0A2P5ABL2</accession>
<dbReference type="AlphaFoldDB" id="A0A2P5ABL2"/>
<keyword evidence="2" id="KW-1185">Reference proteome</keyword>
<reference evidence="2" key="1">
    <citation type="submission" date="2016-06" db="EMBL/GenBank/DDBJ databases">
        <title>Parallel loss of symbiosis genes in relatives of nitrogen-fixing non-legume Parasponia.</title>
        <authorList>
            <person name="Van Velzen R."/>
            <person name="Holmer R."/>
            <person name="Bu F."/>
            <person name="Rutten L."/>
            <person name="Van Zeijl A."/>
            <person name="Liu W."/>
            <person name="Santuari L."/>
            <person name="Cao Q."/>
            <person name="Sharma T."/>
            <person name="Shen D."/>
            <person name="Roswanjaya Y."/>
            <person name="Wardhani T."/>
            <person name="Kalhor M.S."/>
            <person name="Jansen J."/>
            <person name="Van den Hoogen J."/>
            <person name="Gungor B."/>
            <person name="Hartog M."/>
            <person name="Hontelez J."/>
            <person name="Verver J."/>
            <person name="Yang W.-C."/>
            <person name="Schijlen E."/>
            <person name="Repin R."/>
            <person name="Schilthuizen M."/>
            <person name="Schranz E."/>
            <person name="Heidstra R."/>
            <person name="Miyata K."/>
            <person name="Fedorova E."/>
            <person name="Kohlen W."/>
            <person name="Bisseling T."/>
            <person name="Smit S."/>
            <person name="Geurts R."/>
        </authorList>
    </citation>
    <scope>NUCLEOTIDE SEQUENCE [LARGE SCALE GENOMIC DNA]</scope>
    <source>
        <strain evidence="2">cv. WU1-14</strain>
    </source>
</reference>
<gene>
    <name evidence="1" type="ORF">PanWU01x14_348800</name>
</gene>
<comment type="caution">
    <text evidence="1">The sequence shown here is derived from an EMBL/GenBank/DDBJ whole genome shotgun (WGS) entry which is preliminary data.</text>
</comment>
<sequence length="122" mass="13205">MARHENDNLEAAKIGGYDYSTRLFVIKCGIAGLEDIFEFETLIIEEKISDGVNIRASYGATSTQGVKISNRGSASEGANNYGTNSVISPYSNELDVLDKGSPSMLRVSAIYVSKKSIAEAFR</sequence>